<name>A0ABY0FMN1_9BACT</name>
<comment type="caution">
    <text evidence="1">The sequence shown here is derived from an EMBL/GenBank/DDBJ whole genome shotgun (WGS) entry which is preliminary data.</text>
</comment>
<proteinExistence type="predicted"/>
<dbReference type="EMBL" id="PRLM01000006">
    <property type="protein sequence ID" value="RYC74544.1"/>
    <property type="molecule type" value="Genomic_DNA"/>
</dbReference>
<evidence type="ECO:0000313" key="1">
    <source>
        <dbReference type="EMBL" id="RYC74544.1"/>
    </source>
</evidence>
<protein>
    <submittedName>
        <fullName evidence="1">Uncharacterized protein</fullName>
    </submittedName>
</protein>
<reference evidence="1 2" key="1">
    <citation type="journal article" date="2018" name="bioRxiv">
        <title>Evidence of independent acquisition and adaption of ultra-small bacteria to human hosts across the highly diverse yet reduced genomes of the phylum Saccharibacteria.</title>
        <authorList>
            <person name="McLean J.S."/>
            <person name="Bor B."/>
            <person name="To T.T."/>
            <person name="Liu Q."/>
            <person name="Kearns K.A."/>
            <person name="Solden L.M."/>
            <person name="Wrighton K.C."/>
            <person name="He X."/>
            <person name="Shi W."/>
        </authorList>
    </citation>
    <scope>NUCLEOTIDE SEQUENCE [LARGE SCALE GENOMIC DNA]</scope>
    <source>
        <strain evidence="1 2">TM7_G3_2_Rum_HOT_351B</strain>
    </source>
</reference>
<sequence length="246" mass="28474">MKEEKAKGILKRIGKFFHKISQMREKRKAKKRCGDYHFRKKWSKRAKSFVLQPYVYFAAPVSKVMFCQLYGVVEYYEAYSEEYTLRAANLAKALIRDVYTPDVLPVVTCGRVLSDWESMSLINDELFNLLCQYGGYNVVFHNQDTKLPRNVTADIVLNKNLFLTRKRHGMPLRTFLLWAEGGVKIPPEILTEWSGIPAGRFGVAYDEIVNLFRQTIRAEHRAEIARGTTASARARSRLRNPNVIFV</sequence>
<accession>A0ABY0FMN1</accession>
<evidence type="ECO:0000313" key="2">
    <source>
        <dbReference type="Proteomes" id="UP001191019"/>
    </source>
</evidence>
<organism evidence="1 2">
    <name type="scientific">Candidatus Nanosyncoccus alces</name>
    <dbReference type="NCBI Taxonomy" id="2171997"/>
    <lineage>
        <taxon>Bacteria</taxon>
        <taxon>Candidatus Saccharimonadota</taxon>
        <taxon>Candidatus Nanosyncoccalia</taxon>
        <taxon>Candidatus Nanosyncoccales</taxon>
        <taxon>Candidatus Nanosyncoccaceae</taxon>
        <taxon>Candidatus Nanosyncoccus</taxon>
    </lineage>
</organism>
<reference evidence="1 2" key="2">
    <citation type="journal article" date="2020" name="Cell Rep.">
        <title>Acquisition and Adaptation of Ultra-small Parasitic Reduced Genome Bacteria to Mammalian Hosts.</title>
        <authorList>
            <person name="McLean J.S."/>
            <person name="Bor B."/>
            <person name="Kerns K.A."/>
            <person name="Liu Q."/>
            <person name="To T.T."/>
            <person name="Solden L."/>
            <person name="Hendrickson E.L."/>
            <person name="Wrighton K."/>
            <person name="Shi W."/>
            <person name="He X."/>
        </authorList>
    </citation>
    <scope>NUCLEOTIDE SEQUENCE [LARGE SCALE GENOMIC DNA]</scope>
    <source>
        <strain evidence="1 2">TM7_G3_2_Rum_HOT_351B</strain>
    </source>
</reference>
<dbReference type="Proteomes" id="UP001191019">
    <property type="component" value="Unassembled WGS sequence"/>
</dbReference>
<gene>
    <name evidence="1" type="ORF">G3RUM_00701</name>
</gene>
<keyword evidence="2" id="KW-1185">Reference proteome</keyword>